<gene>
    <name evidence="2" type="ORF">BDN70DRAFT_979473</name>
</gene>
<dbReference type="InterPro" id="IPR002049">
    <property type="entry name" value="LE_dom"/>
</dbReference>
<protein>
    <recommendedName>
        <fullName evidence="1">EGF-like domain-containing protein</fullName>
    </recommendedName>
</protein>
<reference evidence="2" key="1">
    <citation type="submission" date="2020-11" db="EMBL/GenBank/DDBJ databases">
        <authorList>
            <consortium name="DOE Joint Genome Institute"/>
            <person name="Ahrendt S."/>
            <person name="Riley R."/>
            <person name="Andreopoulos W."/>
            <person name="Labutti K."/>
            <person name="Pangilinan J."/>
            <person name="Ruiz-Duenas F.J."/>
            <person name="Barrasa J.M."/>
            <person name="Sanchez-Garcia M."/>
            <person name="Camarero S."/>
            <person name="Miyauchi S."/>
            <person name="Serrano A."/>
            <person name="Linde D."/>
            <person name="Babiker R."/>
            <person name="Drula E."/>
            <person name="Ayuso-Fernandez I."/>
            <person name="Pacheco R."/>
            <person name="Padilla G."/>
            <person name="Ferreira P."/>
            <person name="Barriuso J."/>
            <person name="Kellner H."/>
            <person name="Castanera R."/>
            <person name="Alfaro M."/>
            <person name="Ramirez L."/>
            <person name="Pisabarro A.G."/>
            <person name="Kuo A."/>
            <person name="Tritt A."/>
            <person name="Lipzen A."/>
            <person name="He G."/>
            <person name="Yan M."/>
            <person name="Ng V."/>
            <person name="Cullen D."/>
            <person name="Martin F."/>
            <person name="Rosso M.-N."/>
            <person name="Henrissat B."/>
            <person name="Hibbett D."/>
            <person name="Martinez A.T."/>
            <person name="Grigoriev I.V."/>
        </authorList>
    </citation>
    <scope>NUCLEOTIDE SEQUENCE</scope>
    <source>
        <strain evidence="2">CIRM-BRFM 674</strain>
    </source>
</reference>
<dbReference type="EMBL" id="MU155788">
    <property type="protein sequence ID" value="KAF9470982.1"/>
    <property type="molecule type" value="Genomic_DNA"/>
</dbReference>
<dbReference type="AlphaFoldDB" id="A0A9P5YKW7"/>
<evidence type="ECO:0000259" key="1">
    <source>
        <dbReference type="PROSITE" id="PS00022"/>
    </source>
</evidence>
<name>A0A9P5YKW7_9AGAR</name>
<proteinExistence type="predicted"/>
<keyword evidence="3" id="KW-1185">Reference proteome</keyword>
<sequence>MVPAFTCGQFAECNKYDGQCKCPLGWAGIDCLEPQCDSLADGEHRTPRAPGTTCKCKDGWGGINCNVCQNDNACIGFPLAGDPIDDLDVDVGK</sequence>
<dbReference type="Gene3D" id="2.10.25.10">
    <property type="entry name" value="Laminin"/>
    <property type="match status" value="1"/>
</dbReference>
<evidence type="ECO:0000313" key="3">
    <source>
        <dbReference type="Proteomes" id="UP000807469"/>
    </source>
</evidence>
<dbReference type="Pfam" id="PF00053">
    <property type="entry name" value="EGF_laminin"/>
    <property type="match status" value="1"/>
</dbReference>
<dbReference type="InterPro" id="IPR000742">
    <property type="entry name" value="EGF"/>
</dbReference>
<dbReference type="Proteomes" id="UP000807469">
    <property type="component" value="Unassembled WGS sequence"/>
</dbReference>
<accession>A0A9P5YKW7</accession>
<organism evidence="2 3">
    <name type="scientific">Pholiota conissans</name>
    <dbReference type="NCBI Taxonomy" id="109636"/>
    <lineage>
        <taxon>Eukaryota</taxon>
        <taxon>Fungi</taxon>
        <taxon>Dikarya</taxon>
        <taxon>Basidiomycota</taxon>
        <taxon>Agaricomycotina</taxon>
        <taxon>Agaricomycetes</taxon>
        <taxon>Agaricomycetidae</taxon>
        <taxon>Agaricales</taxon>
        <taxon>Agaricineae</taxon>
        <taxon>Strophariaceae</taxon>
        <taxon>Pholiota</taxon>
    </lineage>
</organism>
<dbReference type="PROSITE" id="PS00022">
    <property type="entry name" value="EGF_1"/>
    <property type="match status" value="1"/>
</dbReference>
<dbReference type="OrthoDB" id="66620at2759"/>
<feature type="domain" description="EGF-like" evidence="1">
    <location>
        <begin position="54"/>
        <end position="65"/>
    </location>
</feature>
<evidence type="ECO:0000313" key="2">
    <source>
        <dbReference type="EMBL" id="KAF9470982.1"/>
    </source>
</evidence>
<comment type="caution">
    <text evidence="2">The sequence shown here is derived from an EMBL/GenBank/DDBJ whole genome shotgun (WGS) entry which is preliminary data.</text>
</comment>